<evidence type="ECO:0000256" key="1">
    <source>
        <dbReference type="SAM" id="MobiDB-lite"/>
    </source>
</evidence>
<dbReference type="AlphaFoldDB" id="A0A1N5TVC5"/>
<protein>
    <submittedName>
        <fullName evidence="2">MazF toxin</fullName>
    </submittedName>
</protein>
<name>A0A1N5TVC5_9ARCH</name>
<keyword evidence="4" id="KW-1185">Reference proteome</keyword>
<dbReference type="Proteomes" id="UP000195607">
    <property type="component" value="Chromosome I"/>
</dbReference>
<dbReference type="EMBL" id="LT719092">
    <property type="protein sequence ID" value="SJK84550.1"/>
    <property type="molecule type" value="Genomic_DNA"/>
</dbReference>
<reference evidence="3" key="2">
    <citation type="submission" date="2016-06" db="EMBL/GenBank/DDBJ databases">
        <authorList>
            <person name="Olsen C.W."/>
            <person name="Carey S."/>
            <person name="Hinshaw L."/>
            <person name="Karasin A.I."/>
        </authorList>
    </citation>
    <scope>NUCLEOTIDE SEQUENCE [LARGE SCALE GENOMIC DNA]</scope>
    <source>
        <strain evidence="3">PM4</strain>
    </source>
</reference>
<gene>
    <name evidence="3" type="ORF">CPM_0691</name>
    <name evidence="2" type="ORF">CSP5_0694</name>
</gene>
<feature type="region of interest" description="Disordered" evidence="1">
    <location>
        <begin position="21"/>
        <end position="49"/>
    </location>
</feature>
<sequence>MQHAELMKELNRILAYLFDDDKEKNKSLKPNHKSQTRVTNNNDKSKYSK</sequence>
<dbReference type="RefSeq" id="WP_171970427.1">
    <property type="nucleotide sequence ID" value="NZ_LT671858.1"/>
</dbReference>
<evidence type="ECO:0000313" key="5">
    <source>
        <dbReference type="Proteomes" id="UP000195607"/>
    </source>
</evidence>
<dbReference type="GeneID" id="55589064"/>
<evidence type="ECO:0000313" key="3">
    <source>
        <dbReference type="EMBL" id="SJK84550.1"/>
    </source>
</evidence>
<dbReference type="STRING" id="1673428.CPM_0691"/>
<evidence type="ECO:0000313" key="2">
    <source>
        <dbReference type="EMBL" id="SIM52076.1"/>
    </source>
</evidence>
<organism evidence="2 5">
    <name type="scientific">Cuniculiplasma divulgatum</name>
    <dbReference type="NCBI Taxonomy" id="1673428"/>
    <lineage>
        <taxon>Archaea</taxon>
        <taxon>Methanobacteriati</taxon>
        <taxon>Thermoplasmatota</taxon>
        <taxon>Thermoplasmata</taxon>
        <taxon>Thermoplasmatales</taxon>
        <taxon>Cuniculiplasmataceae</taxon>
        <taxon>Cuniculiplasma</taxon>
    </lineage>
</organism>
<dbReference type="KEGG" id="cdiv:CPM_0691"/>
<dbReference type="Proteomes" id="UP000187822">
    <property type="component" value="Chromosome I"/>
</dbReference>
<proteinExistence type="predicted"/>
<reference evidence="4" key="3">
    <citation type="submission" date="2016-06" db="EMBL/GenBank/DDBJ databases">
        <authorList>
            <person name="Toshchakov V.S."/>
        </authorList>
    </citation>
    <scope>NUCLEOTIDE SEQUENCE [LARGE SCALE GENOMIC DNA]</scope>
    <source>
        <strain>PM4 (JCM 30641</strain>
        <strain evidence="4">\VKM B-2940)</strain>
    </source>
</reference>
<reference evidence="2 5" key="1">
    <citation type="submission" date="2016-04" db="EMBL/GenBank/DDBJ databases">
        <authorList>
            <person name="Evans L.H."/>
            <person name="Alamgir A."/>
            <person name="Owens N."/>
            <person name="Weber N.D."/>
            <person name="Virtaneva K."/>
            <person name="Barbian K."/>
            <person name="Babar A."/>
            <person name="Rosenke K."/>
        </authorList>
    </citation>
    <scope>NUCLEOTIDE SEQUENCE [LARGE SCALE GENOMIC DNA]</scope>
    <source>
        <strain evidence="2">S5</strain>
        <strain evidence="5">S5(T) (JCM 30642 \VKM B-2941)</strain>
    </source>
</reference>
<accession>A0A1N5TVC5</accession>
<evidence type="ECO:0000313" key="4">
    <source>
        <dbReference type="Proteomes" id="UP000187822"/>
    </source>
</evidence>
<dbReference type="EMBL" id="LT671858">
    <property type="protein sequence ID" value="SIM52076.1"/>
    <property type="molecule type" value="Genomic_DNA"/>
</dbReference>